<evidence type="ECO:0000313" key="6">
    <source>
        <dbReference type="Proteomes" id="UP000192527"/>
    </source>
</evidence>
<evidence type="ECO:0000313" key="5">
    <source>
        <dbReference type="EMBL" id="ARI77401.1"/>
    </source>
</evidence>
<dbReference type="Gene3D" id="3.40.1780.10">
    <property type="entry name" value="QueA-like"/>
    <property type="match status" value="1"/>
</dbReference>
<dbReference type="Gene3D" id="2.40.10.240">
    <property type="entry name" value="QueA-like"/>
    <property type="match status" value="1"/>
</dbReference>
<dbReference type="Pfam" id="PF02547">
    <property type="entry name" value="Queuosine_synth"/>
    <property type="match status" value="1"/>
</dbReference>
<dbReference type="AlphaFoldDB" id="A0A1W5ZVX8"/>
<reference evidence="5 6" key="1">
    <citation type="submission" date="2017-04" db="EMBL/GenBank/DDBJ databases">
        <title>The whole genome sequencing and assembly of Halobacillus mangrovi strain.</title>
        <authorList>
            <person name="Lee S.-J."/>
            <person name="Park M.-K."/>
            <person name="Kim J.-Y."/>
            <person name="Lee Y.-J."/>
            <person name="Yi H."/>
            <person name="Bahn Y.-S."/>
            <person name="Kim J.F."/>
            <person name="Lee D.-W."/>
        </authorList>
    </citation>
    <scope>NUCLEOTIDE SEQUENCE [LARGE SCALE GENOMIC DNA]</scope>
    <source>
        <strain evidence="5 6">KTB 131</strain>
    </source>
</reference>
<dbReference type="KEGG" id="hmn:HM131_11355"/>
<dbReference type="STRING" id="402384.HM131_11355"/>
<dbReference type="OrthoDB" id="9783887at2"/>
<name>A0A1W5ZVX8_9BACI</name>
<dbReference type="EMBL" id="CP020772">
    <property type="protein sequence ID" value="ARI77401.1"/>
    <property type="molecule type" value="Genomic_DNA"/>
</dbReference>
<accession>A0A1W5ZVX8</accession>
<keyword evidence="2 5" id="KW-0808">Transferase</keyword>
<evidence type="ECO:0000256" key="3">
    <source>
        <dbReference type="ARBA" id="ARBA00022691"/>
    </source>
</evidence>
<keyword evidence="1" id="KW-0963">Cytoplasm</keyword>
<sequence>MNEISTAFQIPNHLNAHIPAEQRGLRRDQVKMMVVGIDRKPVHSRFDLLDQFLNSGDVLVLNKSRTIPPVLRGSQGNNPIEIRLSRKLSTNQWEALVLGRVINRKQPIYFPDGVTARIAGMGSERPLVSLTFSETGSSLFSFIYDYGDPIRYEYIDYPWPLDTYQTVYGSVPGSAEMPSAGRAFTWKMIKHLKAKGIKIAFLHLHTGLSYYEDDRWPDPKNHPEPYHVPLETVKIIQQAKAARKRIIAVGTTVVRALETSVNEEGNLYESEGNTSLYVDQHYKHAVVDGLLTGFHEPEASHLDMLSSFLPANELLKAYEEALQNNYLWHEFGDMNLLFSSSDQS</sequence>
<dbReference type="InterPro" id="IPR042119">
    <property type="entry name" value="QueA_dom2"/>
</dbReference>
<evidence type="ECO:0000256" key="1">
    <source>
        <dbReference type="ARBA" id="ARBA00022490"/>
    </source>
</evidence>
<dbReference type="GO" id="GO:0008616">
    <property type="term" value="P:tRNA queuosine(34) biosynthetic process"/>
    <property type="evidence" value="ECO:0007669"/>
    <property type="project" value="UniProtKB-KW"/>
</dbReference>
<protein>
    <submittedName>
        <fullName evidence="5">S-adenosylmethionine tRNA ribosyltransferase</fullName>
    </submittedName>
</protein>
<dbReference type="InterPro" id="IPR036100">
    <property type="entry name" value="QueA_sf"/>
</dbReference>
<dbReference type="PANTHER" id="PTHR30307">
    <property type="entry name" value="S-ADENOSYLMETHIONINE:TRNA RIBOSYLTRANSFERASE-ISOMERASE"/>
    <property type="match status" value="1"/>
</dbReference>
<evidence type="ECO:0000256" key="2">
    <source>
        <dbReference type="ARBA" id="ARBA00022679"/>
    </source>
</evidence>
<dbReference type="GO" id="GO:0051075">
    <property type="term" value="F:S-adenosylmethionine:tRNA ribosyltransferase-isomerase activity"/>
    <property type="evidence" value="ECO:0007669"/>
    <property type="project" value="TreeGrafter"/>
</dbReference>
<keyword evidence="3" id="KW-0949">S-adenosyl-L-methionine</keyword>
<dbReference type="RefSeq" id="WP_085029870.1">
    <property type="nucleotide sequence ID" value="NZ_CP020772.1"/>
</dbReference>
<proteinExistence type="predicted"/>
<dbReference type="SUPFAM" id="SSF111337">
    <property type="entry name" value="QueA-like"/>
    <property type="match status" value="1"/>
</dbReference>
<keyword evidence="4" id="KW-0671">Queuosine biosynthesis</keyword>
<dbReference type="InterPro" id="IPR042118">
    <property type="entry name" value="QueA_dom1"/>
</dbReference>
<keyword evidence="6" id="KW-1185">Reference proteome</keyword>
<evidence type="ECO:0000256" key="4">
    <source>
        <dbReference type="ARBA" id="ARBA00022785"/>
    </source>
</evidence>
<dbReference type="Proteomes" id="UP000192527">
    <property type="component" value="Chromosome"/>
</dbReference>
<organism evidence="5 6">
    <name type="scientific">Halobacillus mangrovi</name>
    <dbReference type="NCBI Taxonomy" id="402384"/>
    <lineage>
        <taxon>Bacteria</taxon>
        <taxon>Bacillati</taxon>
        <taxon>Bacillota</taxon>
        <taxon>Bacilli</taxon>
        <taxon>Bacillales</taxon>
        <taxon>Bacillaceae</taxon>
        <taxon>Halobacillus</taxon>
    </lineage>
</organism>
<gene>
    <name evidence="5" type="ORF">HM131_11355</name>
</gene>
<dbReference type="PANTHER" id="PTHR30307:SF0">
    <property type="entry name" value="S-ADENOSYLMETHIONINE:TRNA RIBOSYLTRANSFERASE-ISOMERASE"/>
    <property type="match status" value="1"/>
</dbReference>
<dbReference type="InterPro" id="IPR003699">
    <property type="entry name" value="QueA"/>
</dbReference>